<evidence type="ECO:0000313" key="2">
    <source>
        <dbReference type="Proteomes" id="UP000260844"/>
    </source>
</evidence>
<accession>A0A414ESZ6</accession>
<dbReference type="AlphaFoldDB" id="A0A414ESZ6"/>
<protein>
    <submittedName>
        <fullName evidence="1">Uncharacterized protein</fullName>
    </submittedName>
</protein>
<organism evidence="1 2">
    <name type="scientific">Bacteroides uniformis</name>
    <dbReference type="NCBI Taxonomy" id="820"/>
    <lineage>
        <taxon>Bacteria</taxon>
        <taxon>Pseudomonadati</taxon>
        <taxon>Bacteroidota</taxon>
        <taxon>Bacteroidia</taxon>
        <taxon>Bacteroidales</taxon>
        <taxon>Bacteroidaceae</taxon>
        <taxon>Bacteroides</taxon>
    </lineage>
</organism>
<dbReference type="Proteomes" id="UP000260844">
    <property type="component" value="Unassembled WGS sequence"/>
</dbReference>
<dbReference type="EMBL" id="QSPV01000031">
    <property type="protein sequence ID" value="RGJ88483.1"/>
    <property type="molecule type" value="Genomic_DNA"/>
</dbReference>
<comment type="caution">
    <text evidence="1">The sequence shown here is derived from an EMBL/GenBank/DDBJ whole genome shotgun (WGS) entry which is preliminary data.</text>
</comment>
<name>A0A414ESZ6_BACUN</name>
<sequence length="66" mass="7945">MFSKSFQTIRFGKQSFKKRHSYFRFGCKKDMFSKQTDRFIPILYKINMGHEIDANFILVPMFVIAK</sequence>
<evidence type="ECO:0000313" key="1">
    <source>
        <dbReference type="EMBL" id="RGJ88483.1"/>
    </source>
</evidence>
<proteinExistence type="predicted"/>
<reference evidence="1 2" key="1">
    <citation type="submission" date="2018-08" db="EMBL/GenBank/DDBJ databases">
        <title>A genome reference for cultivated species of the human gut microbiota.</title>
        <authorList>
            <person name="Zou Y."/>
            <person name="Xue W."/>
            <person name="Luo G."/>
        </authorList>
    </citation>
    <scope>NUCLEOTIDE SEQUENCE [LARGE SCALE GENOMIC DNA]</scope>
    <source>
        <strain evidence="1 2">TM04-30</strain>
    </source>
</reference>
<gene>
    <name evidence="1" type="ORF">DXD40_19315</name>
</gene>